<name>A0A934JS25_9GAMM</name>
<evidence type="ECO:0000313" key="6">
    <source>
        <dbReference type="Proteomes" id="UP000628710"/>
    </source>
</evidence>
<dbReference type="EMBL" id="JAEMNX010000001">
    <property type="protein sequence ID" value="MBJ7536375.1"/>
    <property type="molecule type" value="Genomic_DNA"/>
</dbReference>
<keyword evidence="3" id="KW-0804">Transcription</keyword>
<sequence length="297" mass="33317">MSGSSMDSSQLEQGVRHQHLQLQKLPSGIELLTWSGECEEIVERHVRDDSQTMHFSYWLKGGVEFELKGDRQKAFSVKPGTGSLGRASNGEREGYMRQQGEFAHLSVIIDPEKLACYMAAESTESAATPLFETGYKSVEMHTTALSLFHALTHAQHNRPNLWLEAKSLEFISLFQGMTPVQSKLNATDRQKLYQARDLLLAHLDQPPTIEQLARASGLNTFKLKTGFKICFGTSIYGLFQQERMQQAMTLLKTQHLPVGVVANRLGYSNVSHFAKAFKKQFNFNPSEVKSTGMITKS</sequence>
<feature type="domain" description="HTH araC/xylS-type" evidence="4">
    <location>
        <begin position="193"/>
        <end position="291"/>
    </location>
</feature>
<dbReference type="PRINTS" id="PR00032">
    <property type="entry name" value="HTHARAC"/>
</dbReference>
<keyword evidence="6" id="KW-1185">Reference proteome</keyword>
<keyword evidence="1" id="KW-0805">Transcription regulation</keyword>
<reference evidence="5" key="1">
    <citation type="submission" date="2020-12" db="EMBL/GenBank/DDBJ databases">
        <title>Marinomonas arctica sp. nov., a psychrotolerant bacterium isolated from the Arctic.</title>
        <authorList>
            <person name="Zhang Y."/>
        </authorList>
    </citation>
    <scope>NUCLEOTIDE SEQUENCE</scope>
    <source>
        <strain evidence="5">C1424</strain>
    </source>
</reference>
<evidence type="ECO:0000256" key="1">
    <source>
        <dbReference type="ARBA" id="ARBA00023015"/>
    </source>
</evidence>
<evidence type="ECO:0000256" key="2">
    <source>
        <dbReference type="ARBA" id="ARBA00023125"/>
    </source>
</evidence>
<dbReference type="Pfam" id="PF12833">
    <property type="entry name" value="HTH_18"/>
    <property type="match status" value="1"/>
</dbReference>
<dbReference type="SMART" id="SM00342">
    <property type="entry name" value="HTH_ARAC"/>
    <property type="match status" value="1"/>
</dbReference>
<dbReference type="InterPro" id="IPR009057">
    <property type="entry name" value="Homeodomain-like_sf"/>
</dbReference>
<keyword evidence="2" id="KW-0238">DNA-binding</keyword>
<dbReference type="InterPro" id="IPR018060">
    <property type="entry name" value="HTH_AraC"/>
</dbReference>
<dbReference type="InterPro" id="IPR018062">
    <property type="entry name" value="HTH_AraC-typ_CS"/>
</dbReference>
<protein>
    <submittedName>
        <fullName evidence="5">Helix-turn-helix transcriptional regulator</fullName>
    </submittedName>
</protein>
<dbReference type="AlphaFoldDB" id="A0A934JS25"/>
<evidence type="ECO:0000256" key="3">
    <source>
        <dbReference type="ARBA" id="ARBA00023163"/>
    </source>
</evidence>
<dbReference type="GO" id="GO:0043565">
    <property type="term" value="F:sequence-specific DNA binding"/>
    <property type="evidence" value="ECO:0007669"/>
    <property type="project" value="InterPro"/>
</dbReference>
<dbReference type="InterPro" id="IPR020449">
    <property type="entry name" value="Tscrpt_reg_AraC-type_HTH"/>
</dbReference>
<gene>
    <name evidence="5" type="ORF">I8J31_01630</name>
</gene>
<comment type="caution">
    <text evidence="5">The sequence shown here is derived from an EMBL/GenBank/DDBJ whole genome shotgun (WGS) entry which is preliminary data.</text>
</comment>
<evidence type="ECO:0000313" key="5">
    <source>
        <dbReference type="EMBL" id="MBJ7536375.1"/>
    </source>
</evidence>
<dbReference type="GO" id="GO:0003700">
    <property type="term" value="F:DNA-binding transcription factor activity"/>
    <property type="evidence" value="ECO:0007669"/>
    <property type="project" value="InterPro"/>
</dbReference>
<accession>A0A934JS25</accession>
<evidence type="ECO:0000259" key="4">
    <source>
        <dbReference type="PROSITE" id="PS01124"/>
    </source>
</evidence>
<dbReference type="Gene3D" id="1.10.10.60">
    <property type="entry name" value="Homeodomain-like"/>
    <property type="match status" value="1"/>
</dbReference>
<dbReference type="PROSITE" id="PS01124">
    <property type="entry name" value="HTH_ARAC_FAMILY_2"/>
    <property type="match status" value="1"/>
</dbReference>
<organism evidence="5 6">
    <name type="scientific">Marinomonas transparens</name>
    <dbReference type="NCBI Taxonomy" id="2795388"/>
    <lineage>
        <taxon>Bacteria</taxon>
        <taxon>Pseudomonadati</taxon>
        <taxon>Pseudomonadota</taxon>
        <taxon>Gammaproteobacteria</taxon>
        <taxon>Oceanospirillales</taxon>
        <taxon>Oceanospirillaceae</taxon>
        <taxon>Marinomonas</taxon>
    </lineage>
</organism>
<dbReference type="PANTHER" id="PTHR47893:SF1">
    <property type="entry name" value="REGULATORY PROTEIN PCHR"/>
    <property type="match status" value="1"/>
</dbReference>
<dbReference type="Proteomes" id="UP000628710">
    <property type="component" value="Unassembled WGS sequence"/>
</dbReference>
<dbReference type="InterPro" id="IPR053142">
    <property type="entry name" value="PchR_regulatory_protein"/>
</dbReference>
<dbReference type="SUPFAM" id="SSF46689">
    <property type="entry name" value="Homeodomain-like"/>
    <property type="match status" value="2"/>
</dbReference>
<dbReference type="RefSeq" id="WP_199466442.1">
    <property type="nucleotide sequence ID" value="NZ_JAEMNX010000001.1"/>
</dbReference>
<dbReference type="PANTHER" id="PTHR47893">
    <property type="entry name" value="REGULATORY PROTEIN PCHR"/>
    <property type="match status" value="1"/>
</dbReference>
<proteinExistence type="predicted"/>
<dbReference type="PROSITE" id="PS00041">
    <property type="entry name" value="HTH_ARAC_FAMILY_1"/>
    <property type="match status" value="1"/>
</dbReference>